<dbReference type="RefSeq" id="WP_182122776.1">
    <property type="nucleotide sequence ID" value="NZ_CP059567.1"/>
</dbReference>
<evidence type="ECO:0000313" key="2">
    <source>
        <dbReference type="EMBL" id="QMT41230.1"/>
    </source>
</evidence>
<accession>A0A7D7SQP6</accession>
<evidence type="ECO:0000256" key="1">
    <source>
        <dbReference type="SAM" id="Phobius"/>
    </source>
</evidence>
<proteinExistence type="predicted"/>
<feature type="transmembrane region" description="Helical" evidence="1">
    <location>
        <begin position="113"/>
        <end position="130"/>
    </location>
</feature>
<reference evidence="2 3" key="1">
    <citation type="submission" date="2020-07" db="EMBL/GenBank/DDBJ databases">
        <title>Genomic diversity of species in the Neisseriaceae family.</title>
        <authorList>
            <person name="Vincent A.T."/>
            <person name="Bernet E."/>
            <person name="Veyrier F.J."/>
        </authorList>
    </citation>
    <scope>NUCLEOTIDE SEQUENCE [LARGE SCALE GENOMIC DNA]</scope>
    <source>
        <strain evidence="2 3">DSM 22244</strain>
    </source>
</reference>
<gene>
    <name evidence="2" type="ORF">H3L94_04170</name>
</gene>
<dbReference type="Proteomes" id="UP000514752">
    <property type="component" value="Chromosome"/>
</dbReference>
<name>A0A7D7SQP6_9NEIS</name>
<organism evidence="2 3">
    <name type="scientific">Neisseria shayeganii</name>
    <dbReference type="NCBI Taxonomy" id="607712"/>
    <lineage>
        <taxon>Bacteria</taxon>
        <taxon>Pseudomonadati</taxon>
        <taxon>Pseudomonadota</taxon>
        <taxon>Betaproteobacteria</taxon>
        <taxon>Neisseriales</taxon>
        <taxon>Neisseriaceae</taxon>
        <taxon>Neisseria</taxon>
    </lineage>
</organism>
<feature type="transmembrane region" description="Helical" evidence="1">
    <location>
        <begin position="80"/>
        <end position="101"/>
    </location>
</feature>
<keyword evidence="1" id="KW-1133">Transmembrane helix</keyword>
<feature type="transmembrane region" description="Helical" evidence="1">
    <location>
        <begin position="50"/>
        <end position="68"/>
    </location>
</feature>
<keyword evidence="1" id="KW-0472">Membrane</keyword>
<evidence type="ECO:0000313" key="3">
    <source>
        <dbReference type="Proteomes" id="UP000514752"/>
    </source>
</evidence>
<dbReference type="KEGG" id="nsg:H3L94_04170"/>
<protein>
    <submittedName>
        <fullName evidence="2">Uncharacterized protein</fullName>
    </submittedName>
</protein>
<dbReference type="EMBL" id="CP059567">
    <property type="protein sequence ID" value="QMT41230.1"/>
    <property type="molecule type" value="Genomic_DNA"/>
</dbReference>
<keyword evidence="1" id="KW-0812">Transmembrane</keyword>
<sequence length="174" mass="18915">MKKRLCKLCERIGRACIWPVRAANFVAGLLFLPKPWRAWLFGTGTRALKVLNIAILLGWAAMLLHGGFGNLPTYAGFSKVPVPWAVAALLVVSALLGWALYDGSLRGRIIGGAALMLAGLVWLLVGISFWTGYPPLHTGMVVYPTLSLLSVLAGDHMRDTARAERFERAEKEGA</sequence>
<feature type="transmembrane region" description="Helical" evidence="1">
    <location>
        <begin position="136"/>
        <end position="154"/>
    </location>
</feature>
<dbReference type="AlphaFoldDB" id="A0A7D7SQP6"/>